<evidence type="ECO:0000313" key="1">
    <source>
        <dbReference type="EMBL" id="GGO05567.1"/>
    </source>
</evidence>
<protein>
    <recommendedName>
        <fullName evidence="3">General secretion pathway protein GspM</fullName>
    </recommendedName>
</protein>
<dbReference type="EMBL" id="BMOV01000001">
    <property type="protein sequence ID" value="GGO05567.1"/>
    <property type="molecule type" value="Genomic_DNA"/>
</dbReference>
<dbReference type="Proteomes" id="UP000602381">
    <property type="component" value="Unassembled WGS sequence"/>
</dbReference>
<comment type="caution">
    <text evidence="1">The sequence shown here is derived from an EMBL/GenBank/DDBJ whole genome shotgun (WGS) entry which is preliminary data.</text>
</comment>
<organism evidence="1 2">
    <name type="scientific">Iodidimonas muriae</name>
    <dbReference type="NCBI Taxonomy" id="261467"/>
    <lineage>
        <taxon>Bacteria</taxon>
        <taxon>Pseudomonadati</taxon>
        <taxon>Pseudomonadota</taxon>
        <taxon>Alphaproteobacteria</taxon>
        <taxon>Iodidimonadales</taxon>
        <taxon>Iodidimonadaceae</taxon>
        <taxon>Iodidimonas</taxon>
    </lineage>
</organism>
<accession>A0ABQ2L705</accession>
<reference evidence="2" key="1">
    <citation type="journal article" date="2019" name="Int. J. Syst. Evol. Microbiol.">
        <title>The Global Catalogue of Microorganisms (GCM) 10K type strain sequencing project: providing services to taxonomists for standard genome sequencing and annotation.</title>
        <authorList>
            <consortium name="The Broad Institute Genomics Platform"/>
            <consortium name="The Broad Institute Genome Sequencing Center for Infectious Disease"/>
            <person name="Wu L."/>
            <person name="Ma J."/>
        </authorList>
    </citation>
    <scope>NUCLEOTIDE SEQUENCE [LARGE SCALE GENOMIC DNA]</scope>
    <source>
        <strain evidence="2">JCM 17843</strain>
    </source>
</reference>
<name>A0ABQ2L705_9PROT</name>
<dbReference type="NCBIfam" id="NF040576">
    <property type="entry name" value="T2SS_GspM_XpsM"/>
    <property type="match status" value="1"/>
</dbReference>
<sequence length="195" mass="21405">MMAPSKTLLHKGLAVLLLLVVFLFVYESLVAPIFSGYRAQIEAYDQDKRLLRGYRAVAQSARSVEDLTRQVRAHQAQSGIFLKGLSDALAAARLQTYLGEAISSNGGDVRSVQSLPVDKAEGLSRVRLRVQFLTNIRGLAQLLQQLETGQPAVFVDAVKLRTRLERTEVGADTMAVAQDFLVDLTVSAYRLGEEA</sequence>
<evidence type="ECO:0008006" key="3">
    <source>
        <dbReference type="Google" id="ProtNLM"/>
    </source>
</evidence>
<evidence type="ECO:0000313" key="2">
    <source>
        <dbReference type="Proteomes" id="UP000602381"/>
    </source>
</evidence>
<dbReference type="RefSeq" id="WP_150004779.1">
    <property type="nucleotide sequence ID" value="NZ_BMOV01000001.1"/>
</dbReference>
<keyword evidence="2" id="KW-1185">Reference proteome</keyword>
<dbReference type="InterPro" id="IPR034756">
    <property type="entry name" value="T2SSM_b"/>
</dbReference>
<gene>
    <name evidence="1" type="ORF">GCM10007972_03110</name>
</gene>
<proteinExistence type="predicted"/>
<dbReference type="Pfam" id="PF10741">
    <property type="entry name" value="T2SSM_b"/>
    <property type="match status" value="1"/>
</dbReference>